<dbReference type="GO" id="GO:0003690">
    <property type="term" value="F:double-stranded DNA binding"/>
    <property type="evidence" value="ECO:0007669"/>
    <property type="project" value="TreeGrafter"/>
</dbReference>
<dbReference type="GO" id="GO:0044547">
    <property type="term" value="F:DNA topoisomerase binding"/>
    <property type="evidence" value="ECO:0007669"/>
    <property type="project" value="TreeGrafter"/>
</dbReference>
<gene>
    <name evidence="2" type="primary">mariner T</name>
    <name evidence="2" type="ORF">TNCV_27901</name>
</gene>
<comment type="caution">
    <text evidence="2">The sequence shown here is derived from an EMBL/GenBank/DDBJ whole genome shotgun (WGS) entry which is preliminary data.</text>
</comment>
<dbReference type="GO" id="GO:0042800">
    <property type="term" value="F:histone H3K4 methyltransferase activity"/>
    <property type="evidence" value="ECO:0007669"/>
    <property type="project" value="TreeGrafter"/>
</dbReference>
<evidence type="ECO:0000256" key="1">
    <source>
        <dbReference type="SAM" id="MobiDB-lite"/>
    </source>
</evidence>
<dbReference type="GO" id="GO:0035861">
    <property type="term" value="C:site of double-strand break"/>
    <property type="evidence" value="ECO:0007669"/>
    <property type="project" value="TreeGrafter"/>
</dbReference>
<feature type="region of interest" description="Disordered" evidence="1">
    <location>
        <begin position="45"/>
        <end position="65"/>
    </location>
</feature>
<dbReference type="AlphaFoldDB" id="A0A8X7BMD7"/>
<dbReference type="GO" id="GO:0031297">
    <property type="term" value="P:replication fork processing"/>
    <property type="evidence" value="ECO:0007669"/>
    <property type="project" value="TreeGrafter"/>
</dbReference>
<keyword evidence="3" id="KW-1185">Reference proteome</keyword>
<evidence type="ECO:0000313" key="3">
    <source>
        <dbReference type="Proteomes" id="UP000887159"/>
    </source>
</evidence>
<proteinExistence type="predicted"/>
<dbReference type="GO" id="GO:0003697">
    <property type="term" value="F:single-stranded DNA binding"/>
    <property type="evidence" value="ECO:0007669"/>
    <property type="project" value="TreeGrafter"/>
</dbReference>
<dbReference type="GO" id="GO:0005634">
    <property type="term" value="C:nucleus"/>
    <property type="evidence" value="ECO:0007669"/>
    <property type="project" value="TreeGrafter"/>
</dbReference>
<dbReference type="GO" id="GO:0006303">
    <property type="term" value="P:double-strand break repair via nonhomologous end joining"/>
    <property type="evidence" value="ECO:0007669"/>
    <property type="project" value="TreeGrafter"/>
</dbReference>
<dbReference type="GO" id="GO:0046975">
    <property type="term" value="F:histone H3K36 methyltransferase activity"/>
    <property type="evidence" value="ECO:0007669"/>
    <property type="project" value="TreeGrafter"/>
</dbReference>
<dbReference type="GO" id="GO:0000014">
    <property type="term" value="F:single-stranded DNA endodeoxyribonuclease activity"/>
    <property type="evidence" value="ECO:0007669"/>
    <property type="project" value="TreeGrafter"/>
</dbReference>
<dbReference type="GO" id="GO:0000793">
    <property type="term" value="C:condensed chromosome"/>
    <property type="evidence" value="ECO:0007669"/>
    <property type="project" value="TreeGrafter"/>
</dbReference>
<dbReference type="EMBL" id="BMAU01021437">
    <property type="protein sequence ID" value="GFY36585.1"/>
    <property type="molecule type" value="Genomic_DNA"/>
</dbReference>
<dbReference type="Pfam" id="PF01359">
    <property type="entry name" value="Transposase_1"/>
    <property type="match status" value="1"/>
</dbReference>
<dbReference type="InterPro" id="IPR036397">
    <property type="entry name" value="RNaseH_sf"/>
</dbReference>
<dbReference type="InterPro" id="IPR001888">
    <property type="entry name" value="Transposase_1"/>
</dbReference>
<dbReference type="GO" id="GO:0044774">
    <property type="term" value="P:mitotic DNA integrity checkpoint signaling"/>
    <property type="evidence" value="ECO:0007669"/>
    <property type="project" value="TreeGrafter"/>
</dbReference>
<protein>
    <submittedName>
        <fullName evidence="2">Mariner Mos1 transposase</fullName>
    </submittedName>
</protein>
<dbReference type="InterPro" id="IPR052709">
    <property type="entry name" value="Transposase-MT_Hybrid"/>
</dbReference>
<evidence type="ECO:0000313" key="2">
    <source>
        <dbReference type="EMBL" id="GFY36585.1"/>
    </source>
</evidence>
<name>A0A8X7BMD7_TRICX</name>
<dbReference type="PANTHER" id="PTHR46060:SF2">
    <property type="entry name" value="HISTONE-LYSINE N-METHYLTRANSFERASE SETMAR"/>
    <property type="match status" value="1"/>
</dbReference>
<dbReference type="GO" id="GO:0015074">
    <property type="term" value="P:DNA integration"/>
    <property type="evidence" value="ECO:0007669"/>
    <property type="project" value="TreeGrafter"/>
</dbReference>
<dbReference type="GO" id="GO:0000729">
    <property type="term" value="P:DNA double-strand break processing"/>
    <property type="evidence" value="ECO:0007669"/>
    <property type="project" value="TreeGrafter"/>
</dbReference>
<dbReference type="Gene3D" id="3.30.420.10">
    <property type="entry name" value="Ribonuclease H-like superfamily/Ribonuclease H"/>
    <property type="match status" value="1"/>
</dbReference>
<reference evidence="2" key="1">
    <citation type="submission" date="2020-08" db="EMBL/GenBank/DDBJ databases">
        <title>Multicomponent nature underlies the extraordinary mechanical properties of spider dragline silk.</title>
        <authorList>
            <person name="Kono N."/>
            <person name="Nakamura H."/>
            <person name="Mori M."/>
            <person name="Yoshida Y."/>
            <person name="Ohtoshi R."/>
            <person name="Malay A.D."/>
            <person name="Moran D.A.P."/>
            <person name="Tomita M."/>
            <person name="Numata K."/>
            <person name="Arakawa K."/>
        </authorList>
    </citation>
    <scope>NUCLEOTIDE SEQUENCE</scope>
</reference>
<sequence>MCIWWDWKGIIYYKLLPYSQTLNSDIYCRQLDHLRLAIDQKRPKLDGTDETQQRKRCVPSGQRRSHTSLVTRQNLCVLGWEVLMHAPYSPDLASSNYYLFSQCKTSRMKRNWDREKIVKIDY</sequence>
<dbReference type="PANTHER" id="PTHR46060">
    <property type="entry name" value="MARINER MOS1 TRANSPOSASE-LIKE PROTEIN"/>
    <property type="match status" value="1"/>
</dbReference>
<dbReference type="Proteomes" id="UP000887159">
    <property type="component" value="Unassembled WGS sequence"/>
</dbReference>
<organism evidence="2 3">
    <name type="scientific">Trichonephila clavipes</name>
    <name type="common">Golden silk orbweaver</name>
    <name type="synonym">Nephila clavipes</name>
    <dbReference type="NCBI Taxonomy" id="2585209"/>
    <lineage>
        <taxon>Eukaryota</taxon>
        <taxon>Metazoa</taxon>
        <taxon>Ecdysozoa</taxon>
        <taxon>Arthropoda</taxon>
        <taxon>Chelicerata</taxon>
        <taxon>Arachnida</taxon>
        <taxon>Araneae</taxon>
        <taxon>Araneomorphae</taxon>
        <taxon>Entelegynae</taxon>
        <taxon>Araneoidea</taxon>
        <taxon>Nephilidae</taxon>
        <taxon>Trichonephila</taxon>
    </lineage>
</organism>
<accession>A0A8X7BMD7</accession>